<dbReference type="GO" id="GO:0004729">
    <property type="term" value="F:oxygen-dependent protoporphyrinogen oxidase activity"/>
    <property type="evidence" value="ECO:0007669"/>
    <property type="project" value="InterPro"/>
</dbReference>
<dbReference type="InterPro" id="IPR044264">
    <property type="entry name" value="HemG"/>
</dbReference>
<dbReference type="PANTHER" id="PTHR38030">
    <property type="entry name" value="PROTOPORPHYRINOGEN IX DEHYDROGENASE [MENAQUINONE]"/>
    <property type="match status" value="1"/>
</dbReference>
<comment type="catalytic activity">
    <reaction evidence="7">
        <text>protoporphyrinogen IX + 3 a ubiquinone = protoporphyrin IX + 3 a ubiquinol</text>
        <dbReference type="Rhea" id="RHEA:63936"/>
        <dbReference type="Rhea" id="RHEA-COMP:9565"/>
        <dbReference type="Rhea" id="RHEA-COMP:9566"/>
        <dbReference type="ChEBI" id="CHEBI:16389"/>
        <dbReference type="ChEBI" id="CHEBI:17976"/>
        <dbReference type="ChEBI" id="CHEBI:57306"/>
        <dbReference type="ChEBI" id="CHEBI:57307"/>
    </reaction>
</comment>
<dbReference type="Gene3D" id="3.40.50.360">
    <property type="match status" value="1"/>
</dbReference>
<comment type="function">
    <text evidence="7">Catalyzes the 6-electron oxidation of protoporphyrinogen IX to form protoporphyrin IX; under anaerobic conditions uses menaquinone as an electron acceptor, under aerobic conditions uses ubiquinone as an electron acceptor.</text>
</comment>
<reference evidence="9 10" key="1">
    <citation type="submission" date="2017-10" db="EMBL/GenBank/DDBJ databases">
        <authorList>
            <person name="Banno H."/>
            <person name="Chua N.-H."/>
        </authorList>
    </citation>
    <scope>NUCLEOTIDE SEQUENCE [LARGE SCALE GENOMIC DNA]</scope>
    <source>
        <strain evidence="9">Vibrio tapetis CECT4600</strain>
    </source>
</reference>
<evidence type="ECO:0000313" key="9">
    <source>
        <dbReference type="EMBL" id="SON51203.1"/>
    </source>
</evidence>
<gene>
    <name evidence="7 9" type="primary">hemG</name>
    <name evidence="9" type="ORF">VTAP4600_A3242</name>
</gene>
<comment type="catalytic activity">
    <reaction evidence="7">
        <text>protoporphyrinogen IX + 3 a quinone = protoporphyrin IX + 3 a quinol</text>
        <dbReference type="Rhea" id="RHEA:65032"/>
        <dbReference type="ChEBI" id="CHEBI:24646"/>
        <dbReference type="ChEBI" id="CHEBI:57306"/>
        <dbReference type="ChEBI" id="CHEBI:57307"/>
        <dbReference type="ChEBI" id="CHEBI:132124"/>
        <dbReference type="EC" id="1.3.5.3"/>
    </reaction>
</comment>
<keyword evidence="4 7" id="KW-0560">Oxidoreductase</keyword>
<feature type="domain" description="Flavodoxin" evidence="8">
    <location>
        <begin position="7"/>
        <end position="156"/>
    </location>
</feature>
<dbReference type="GO" id="GO:0070819">
    <property type="term" value="F:menaquinone-dependent protoporphyrinogen oxidase activity"/>
    <property type="evidence" value="ECO:0007669"/>
    <property type="project" value="UniProtKB-UniRule"/>
</dbReference>
<dbReference type="InterPro" id="IPR029039">
    <property type="entry name" value="Flavoprotein-like_sf"/>
</dbReference>
<evidence type="ECO:0000313" key="10">
    <source>
        <dbReference type="Proteomes" id="UP000235828"/>
    </source>
</evidence>
<evidence type="ECO:0000259" key="8">
    <source>
        <dbReference type="Pfam" id="PF12724"/>
    </source>
</evidence>
<evidence type="ECO:0000256" key="7">
    <source>
        <dbReference type="HAMAP-Rule" id="MF_00853"/>
    </source>
</evidence>
<dbReference type="SUPFAM" id="SSF52218">
    <property type="entry name" value="Flavoproteins"/>
    <property type="match status" value="1"/>
</dbReference>
<comment type="pathway">
    <text evidence="7">Porphyrin-containing compound metabolism; protoporphyrin-IX biosynthesis; protoporphyrin-IX from protoporphyrinogen-IX: step 1/1.</text>
</comment>
<dbReference type="Pfam" id="PF12724">
    <property type="entry name" value="Flavodoxin_5"/>
    <property type="match status" value="1"/>
</dbReference>
<protein>
    <recommendedName>
        <fullName evidence="7">Protoporphyrinogen IX dehydrogenase [quinone]</fullName>
        <ecNumber evidence="7">1.3.5.3</ecNumber>
    </recommendedName>
    <alternativeName>
        <fullName evidence="7">Protoporphyrinogen IX dehydrogenase [menaquinone]</fullName>
    </alternativeName>
    <alternativeName>
        <fullName evidence="7">Protoporphyrinogen IX dehydrogenase [ubiquinone]</fullName>
    </alternativeName>
    <alternativeName>
        <fullName evidence="7">Protoporphyrinogen oxidase</fullName>
        <shortName evidence="7">PPO</shortName>
    </alternativeName>
</protein>
<keyword evidence="6 7" id="KW-0627">Porphyrin biosynthesis</keyword>
<dbReference type="EMBL" id="LT960611">
    <property type="protein sequence ID" value="SON51203.1"/>
    <property type="molecule type" value="Genomic_DNA"/>
</dbReference>
<keyword evidence="2 7" id="KW-0288">FMN</keyword>
<dbReference type="UniPathway" id="UPA00251">
    <property type="reaction ID" value="UER00324"/>
</dbReference>
<evidence type="ECO:0000256" key="1">
    <source>
        <dbReference type="ARBA" id="ARBA00022630"/>
    </source>
</evidence>
<keyword evidence="10" id="KW-1185">Reference proteome</keyword>
<dbReference type="KEGG" id="vta:A3242"/>
<sequence>MKMEKLLLLHSSREGQTVKILDYIKKELGEFDCETQDIHQIGKVELSKYDRVVIGASIRYGHLNKKLYQFIEQHLEQLEQCNAAFFCVNLTARKEAEGKDTPEGSAYIKTFLKKSPWQPKLIGVFAGALYYPRYGFFDRVMIRFIMTMTGGETDTSKEVEYTNWEKVTKFSHQIRNFGQLD</sequence>
<dbReference type="AlphaFoldDB" id="A0A2N8ZH21"/>
<dbReference type="EC" id="1.3.5.3" evidence="7"/>
<proteinExistence type="inferred from homology"/>
<evidence type="ECO:0000256" key="4">
    <source>
        <dbReference type="ARBA" id="ARBA00023002"/>
    </source>
</evidence>
<keyword evidence="3 7" id="KW-0547">Nucleotide-binding</keyword>
<name>A0A2N8ZH21_9VIBR</name>
<dbReference type="InterPro" id="IPR052200">
    <property type="entry name" value="Protoporphyrinogen_IX_DH"/>
</dbReference>
<comment type="subcellular location">
    <subcellularLocation>
        <location evidence="7">Cell membrane</location>
        <topology evidence="7">Peripheral membrane protein</topology>
    </subcellularLocation>
</comment>
<comment type="catalytic activity">
    <reaction evidence="7">
        <text>protoporphyrinogen IX + 3 a menaquinone = protoporphyrin IX + 3 a menaquinol</text>
        <dbReference type="Rhea" id="RHEA:27409"/>
        <dbReference type="Rhea" id="RHEA-COMP:9537"/>
        <dbReference type="Rhea" id="RHEA-COMP:9539"/>
        <dbReference type="ChEBI" id="CHEBI:16374"/>
        <dbReference type="ChEBI" id="CHEBI:18151"/>
        <dbReference type="ChEBI" id="CHEBI:57306"/>
        <dbReference type="ChEBI" id="CHEBI:57307"/>
        <dbReference type="EC" id="1.3.5.3"/>
    </reaction>
</comment>
<dbReference type="GO" id="GO:0010181">
    <property type="term" value="F:FMN binding"/>
    <property type="evidence" value="ECO:0007669"/>
    <property type="project" value="UniProtKB-UniRule"/>
</dbReference>
<comment type="cofactor">
    <cofactor evidence="7">
        <name>FMN</name>
        <dbReference type="ChEBI" id="CHEBI:58210"/>
    </cofactor>
    <text evidence="7">Binds 1 FMN non-covalently per subunit.</text>
</comment>
<dbReference type="PANTHER" id="PTHR38030:SF2">
    <property type="entry name" value="PROTOPORPHYRINOGEN IX DEHYDROGENASE [QUINONE]"/>
    <property type="match status" value="1"/>
</dbReference>
<organism evidence="9 10">
    <name type="scientific">Vibrio tapetis subsp. tapetis</name>
    <dbReference type="NCBI Taxonomy" id="1671868"/>
    <lineage>
        <taxon>Bacteria</taxon>
        <taxon>Pseudomonadati</taxon>
        <taxon>Pseudomonadota</taxon>
        <taxon>Gammaproteobacteria</taxon>
        <taxon>Vibrionales</taxon>
        <taxon>Vibrionaceae</taxon>
        <taxon>Vibrio</taxon>
    </lineage>
</organism>
<dbReference type="HAMAP" id="MF_00853">
    <property type="entry name" value="HemG"/>
    <property type="match status" value="1"/>
</dbReference>
<keyword evidence="5" id="KW-0472">Membrane</keyword>
<evidence type="ECO:0000256" key="2">
    <source>
        <dbReference type="ARBA" id="ARBA00022643"/>
    </source>
</evidence>
<evidence type="ECO:0000256" key="3">
    <source>
        <dbReference type="ARBA" id="ARBA00022741"/>
    </source>
</evidence>
<evidence type="ECO:0000256" key="5">
    <source>
        <dbReference type="ARBA" id="ARBA00023136"/>
    </source>
</evidence>
<accession>A0A2N8ZH21</accession>
<keyword evidence="1 7" id="KW-0285">Flavoprotein</keyword>
<dbReference type="InterPro" id="IPR026816">
    <property type="entry name" value="Flavodoxin_dom"/>
</dbReference>
<evidence type="ECO:0000256" key="6">
    <source>
        <dbReference type="ARBA" id="ARBA00023244"/>
    </source>
</evidence>
<dbReference type="Proteomes" id="UP000235828">
    <property type="component" value="Chromosome A"/>
</dbReference>
<dbReference type="GO" id="GO:0006782">
    <property type="term" value="P:protoporphyrinogen IX biosynthetic process"/>
    <property type="evidence" value="ECO:0007669"/>
    <property type="project" value="UniProtKB-UniRule"/>
</dbReference>
<keyword evidence="7" id="KW-1003">Cell membrane</keyword>
<dbReference type="GO" id="GO:0005886">
    <property type="term" value="C:plasma membrane"/>
    <property type="evidence" value="ECO:0007669"/>
    <property type="project" value="UniProtKB-SubCell"/>
</dbReference>
<dbReference type="NCBIfam" id="NF008316">
    <property type="entry name" value="PRK11104.1"/>
    <property type="match status" value="1"/>
</dbReference>
<comment type="similarity">
    <text evidence="7">Belongs to the HemG family.</text>
</comment>